<dbReference type="Proteomes" id="UP001596104">
    <property type="component" value="Unassembled WGS sequence"/>
</dbReference>
<organism evidence="1 2">
    <name type="scientific">Bosea vestrisii</name>
    <dbReference type="NCBI Taxonomy" id="151416"/>
    <lineage>
        <taxon>Bacteria</taxon>
        <taxon>Pseudomonadati</taxon>
        <taxon>Pseudomonadota</taxon>
        <taxon>Alphaproteobacteria</taxon>
        <taxon>Hyphomicrobiales</taxon>
        <taxon>Boseaceae</taxon>
        <taxon>Bosea</taxon>
    </lineage>
</organism>
<name>A0ABW0H5K4_9HYPH</name>
<evidence type="ECO:0000313" key="1">
    <source>
        <dbReference type="EMBL" id="MFC5391637.1"/>
    </source>
</evidence>
<comment type="caution">
    <text evidence="1">The sequence shown here is derived from an EMBL/GenBank/DDBJ whole genome shotgun (WGS) entry which is preliminary data.</text>
</comment>
<gene>
    <name evidence="1" type="ORF">ACFPPC_03160</name>
</gene>
<proteinExistence type="predicted"/>
<dbReference type="EMBL" id="JBHSLV010000007">
    <property type="protein sequence ID" value="MFC5391637.1"/>
    <property type="molecule type" value="Genomic_DNA"/>
</dbReference>
<reference evidence="2" key="1">
    <citation type="journal article" date="2019" name="Int. J. Syst. Evol. Microbiol.">
        <title>The Global Catalogue of Microorganisms (GCM) 10K type strain sequencing project: providing services to taxonomists for standard genome sequencing and annotation.</title>
        <authorList>
            <consortium name="The Broad Institute Genomics Platform"/>
            <consortium name="The Broad Institute Genome Sequencing Center for Infectious Disease"/>
            <person name="Wu L."/>
            <person name="Ma J."/>
        </authorList>
    </citation>
    <scope>NUCLEOTIDE SEQUENCE [LARGE SCALE GENOMIC DNA]</scope>
    <source>
        <strain evidence="2">CGMCC 1.16326</strain>
    </source>
</reference>
<protein>
    <submittedName>
        <fullName evidence="1">Type II toxin-antitoxin system RelE/ParE family toxin</fullName>
    </submittedName>
</protein>
<dbReference type="InterPro" id="IPR035093">
    <property type="entry name" value="RelE/ParE_toxin_dom_sf"/>
</dbReference>
<accession>A0ABW0H5K4</accession>
<dbReference type="RefSeq" id="WP_377006441.1">
    <property type="nucleotide sequence ID" value="NZ_JBHSLV010000007.1"/>
</dbReference>
<sequence length="79" mass="8511">MKTVTYTSAALADLAKHKNRAAKIMDKVDRYAATGAGDVKQLVGSPAKRLRVGDFRVIFEEAATTITVSRIAPRGGVYD</sequence>
<evidence type="ECO:0000313" key="2">
    <source>
        <dbReference type="Proteomes" id="UP001596104"/>
    </source>
</evidence>
<dbReference type="SUPFAM" id="SSF143011">
    <property type="entry name" value="RelE-like"/>
    <property type="match status" value="1"/>
</dbReference>
<dbReference type="Gene3D" id="3.30.2310.20">
    <property type="entry name" value="RelE-like"/>
    <property type="match status" value="1"/>
</dbReference>
<keyword evidence="2" id="KW-1185">Reference proteome</keyword>